<dbReference type="EMBL" id="CP017248">
    <property type="protein sequence ID" value="AOR35742.1"/>
    <property type="molecule type" value="Genomic_DNA"/>
</dbReference>
<protein>
    <submittedName>
        <fullName evidence="1">Uncharacterized protein</fullName>
    </submittedName>
</protein>
<evidence type="ECO:0000313" key="2">
    <source>
        <dbReference type="Proteomes" id="UP000094960"/>
    </source>
</evidence>
<dbReference type="AlphaFoldDB" id="A0A1D7YJN6"/>
<sequence>MHLRTLVRTDRVAVDEPYYSPKHRHHGMKVQVLAVEDLGVVDDDAVEEPVELLGVDGWERSTLPFSRGVRGLM</sequence>
<gene>
    <name evidence="1" type="ORF">BFF78_35885</name>
</gene>
<dbReference type="KEGG" id="spun:BFF78_35885"/>
<accession>A0A1D7YJN6</accession>
<evidence type="ECO:0000313" key="1">
    <source>
        <dbReference type="EMBL" id="AOR35742.1"/>
    </source>
</evidence>
<organism evidence="1 2">
    <name type="scientific">Streptomyces fodineus</name>
    <dbReference type="NCBI Taxonomy" id="1904616"/>
    <lineage>
        <taxon>Bacteria</taxon>
        <taxon>Bacillati</taxon>
        <taxon>Actinomycetota</taxon>
        <taxon>Actinomycetes</taxon>
        <taxon>Kitasatosporales</taxon>
        <taxon>Streptomycetaceae</taxon>
        <taxon>Streptomyces</taxon>
    </lineage>
</organism>
<name>A0A1D7YJN6_9ACTN</name>
<dbReference type="Proteomes" id="UP000094960">
    <property type="component" value="Chromosome"/>
</dbReference>
<proteinExistence type="predicted"/>
<keyword evidence="2" id="KW-1185">Reference proteome</keyword>
<reference evidence="2" key="1">
    <citation type="submission" date="2016-09" db="EMBL/GenBank/DDBJ databases">
        <title>Streptomyces puniciscabiei strain:TW1S1 Genome sequencing and assembly.</title>
        <authorList>
            <person name="Kim M.-K."/>
            <person name="Kim S.B."/>
        </authorList>
    </citation>
    <scope>NUCLEOTIDE SEQUENCE [LARGE SCALE GENOMIC DNA]</scope>
    <source>
        <strain evidence="2">TW1S1</strain>
    </source>
</reference>